<dbReference type="Proteomes" id="UP000663860">
    <property type="component" value="Unassembled WGS sequence"/>
</dbReference>
<keyword evidence="1" id="KW-1133">Transmembrane helix</keyword>
<dbReference type="EMBL" id="CAJNOE010000147">
    <property type="protein sequence ID" value="CAF0978279.1"/>
    <property type="molecule type" value="Genomic_DNA"/>
</dbReference>
<dbReference type="EMBL" id="CAJOBB010000005">
    <property type="protein sequence ID" value="CAF3504285.1"/>
    <property type="molecule type" value="Genomic_DNA"/>
</dbReference>
<evidence type="ECO:0000313" key="3">
    <source>
        <dbReference type="EMBL" id="CAF3504285.1"/>
    </source>
</evidence>
<name>A0A814F8U4_9BILA</name>
<feature type="transmembrane region" description="Helical" evidence="1">
    <location>
        <begin position="216"/>
        <end position="243"/>
    </location>
</feature>
<reference evidence="2" key="1">
    <citation type="submission" date="2021-02" db="EMBL/GenBank/DDBJ databases">
        <authorList>
            <person name="Nowell W R."/>
        </authorList>
    </citation>
    <scope>NUCLEOTIDE SEQUENCE</scope>
</reference>
<evidence type="ECO:0000256" key="1">
    <source>
        <dbReference type="SAM" id="Phobius"/>
    </source>
</evidence>
<evidence type="ECO:0000313" key="4">
    <source>
        <dbReference type="Proteomes" id="UP000663860"/>
    </source>
</evidence>
<dbReference type="AlphaFoldDB" id="A0A814F8U4"/>
<organism evidence="2 4">
    <name type="scientific">Adineta steineri</name>
    <dbReference type="NCBI Taxonomy" id="433720"/>
    <lineage>
        <taxon>Eukaryota</taxon>
        <taxon>Metazoa</taxon>
        <taxon>Spiralia</taxon>
        <taxon>Gnathifera</taxon>
        <taxon>Rotifera</taxon>
        <taxon>Eurotatoria</taxon>
        <taxon>Bdelloidea</taxon>
        <taxon>Adinetida</taxon>
        <taxon>Adinetidae</taxon>
        <taxon>Adineta</taxon>
    </lineage>
</organism>
<feature type="transmembrane region" description="Helical" evidence="1">
    <location>
        <begin position="35"/>
        <end position="53"/>
    </location>
</feature>
<feature type="transmembrane region" description="Helical" evidence="1">
    <location>
        <begin position="173"/>
        <end position="196"/>
    </location>
</feature>
<keyword evidence="1" id="KW-0812">Transmembrane</keyword>
<comment type="caution">
    <text evidence="2">The sequence shown here is derived from an EMBL/GenBank/DDBJ whole genome shotgun (WGS) entry which is preliminary data.</text>
</comment>
<protein>
    <submittedName>
        <fullName evidence="2">Uncharacterized protein</fullName>
    </submittedName>
</protein>
<proteinExistence type="predicted"/>
<sequence length="259" mass="30295">MVNTVVRFGNNRLSSISPLPTVVETNKKYSFQQQIYLIIGILILTIITLPNIFSIKNDHDDFTYHLLFIIHSSFLLLFFISTMIYTDIGDGITTICSLILLAIYKTIHYLIRYRYCQIYSQKDFFLTTISSLILNIRNEEDFGLYHIIILSVGIPFTLLWCAIGILMSIYKNCLWISLFYFLSIIQPFHLIHLIYISINRFYGLLSENEINQYYPLFIIIFVCVSANCFVQLFTTIIGCWMISKTDRTIFDTRWIVASI</sequence>
<accession>A0A814F8U4</accession>
<feature type="transmembrane region" description="Helical" evidence="1">
    <location>
        <begin position="65"/>
        <end position="85"/>
    </location>
</feature>
<gene>
    <name evidence="2" type="ORF">IZO911_LOCUS16427</name>
    <name evidence="3" type="ORF">KXQ929_LOCUS240</name>
</gene>
<keyword evidence="1" id="KW-0472">Membrane</keyword>
<feature type="transmembrane region" description="Helical" evidence="1">
    <location>
        <begin position="91"/>
        <end position="111"/>
    </location>
</feature>
<feature type="transmembrane region" description="Helical" evidence="1">
    <location>
        <begin position="144"/>
        <end position="166"/>
    </location>
</feature>
<evidence type="ECO:0000313" key="2">
    <source>
        <dbReference type="EMBL" id="CAF0978279.1"/>
    </source>
</evidence>
<dbReference type="Proteomes" id="UP000663868">
    <property type="component" value="Unassembled WGS sequence"/>
</dbReference>